<accession>A0ABM4D5Z7</accession>
<evidence type="ECO:0000256" key="5">
    <source>
        <dbReference type="ARBA" id="ARBA00024360"/>
    </source>
</evidence>
<dbReference type="PANTHER" id="PTHR31650">
    <property type="entry name" value="O-ACYLTRANSFERASE (WSD1-LIKE) FAMILY PROTEIN"/>
    <property type="match status" value="1"/>
</dbReference>
<evidence type="ECO:0000313" key="11">
    <source>
        <dbReference type="Proteomes" id="UP001652625"/>
    </source>
</evidence>
<comment type="pathway">
    <text evidence="2">Lipid metabolism.</text>
</comment>
<comment type="similarity">
    <text evidence="5">In the N-terminal section; belongs to the long-chain O-acyltransferase family.</text>
</comment>
<evidence type="ECO:0000256" key="6">
    <source>
        <dbReference type="ARBA" id="ARBA00047604"/>
    </source>
</evidence>
<dbReference type="RefSeq" id="XP_065669723.1">
    <property type="nucleotide sequence ID" value="XM_065813651.1"/>
</dbReference>
<comment type="catalytic activity">
    <reaction evidence="6">
        <text>a long chain fatty alcohol + a fatty acyl-CoA = a long-chain alcohol wax ester + CoA</text>
        <dbReference type="Rhea" id="RHEA:38443"/>
        <dbReference type="ChEBI" id="CHEBI:17135"/>
        <dbReference type="ChEBI" id="CHEBI:57287"/>
        <dbReference type="ChEBI" id="CHEBI:77636"/>
        <dbReference type="ChEBI" id="CHEBI:235323"/>
        <dbReference type="EC" id="2.3.1.75"/>
    </reaction>
</comment>
<dbReference type="InterPro" id="IPR009721">
    <property type="entry name" value="O-acyltransferase_WSD1_C"/>
</dbReference>
<keyword evidence="8" id="KW-0472">Membrane</keyword>
<evidence type="ECO:0000256" key="2">
    <source>
        <dbReference type="ARBA" id="ARBA00005189"/>
    </source>
</evidence>
<dbReference type="Proteomes" id="UP001652625">
    <property type="component" value="Chromosome 12"/>
</dbReference>
<dbReference type="RefSeq" id="XP_065669722.1">
    <property type="nucleotide sequence ID" value="XM_065813650.1"/>
</dbReference>
<protein>
    <submittedName>
        <fullName evidence="12 13">Diacyglycerol O-acyltransferase MT1809 isoform X2</fullName>
    </submittedName>
</protein>
<organism evidence="11 12">
    <name type="scientific">Hydra vulgaris</name>
    <name type="common">Hydra</name>
    <name type="synonym">Hydra attenuata</name>
    <dbReference type="NCBI Taxonomy" id="6087"/>
    <lineage>
        <taxon>Eukaryota</taxon>
        <taxon>Metazoa</taxon>
        <taxon>Cnidaria</taxon>
        <taxon>Hydrozoa</taxon>
        <taxon>Hydroidolina</taxon>
        <taxon>Anthoathecata</taxon>
        <taxon>Aplanulata</taxon>
        <taxon>Hydridae</taxon>
        <taxon>Hydra</taxon>
    </lineage>
</organism>
<evidence type="ECO:0000313" key="12">
    <source>
        <dbReference type="RefSeq" id="XP_065669722.1"/>
    </source>
</evidence>
<reference evidence="12 13" key="1">
    <citation type="submission" date="2025-05" db="UniProtKB">
        <authorList>
            <consortium name="RefSeq"/>
        </authorList>
    </citation>
    <scope>IDENTIFICATION</scope>
</reference>
<evidence type="ECO:0000313" key="13">
    <source>
        <dbReference type="RefSeq" id="XP_065669723.1"/>
    </source>
</evidence>
<evidence type="ECO:0000256" key="1">
    <source>
        <dbReference type="ARBA" id="ARBA00004771"/>
    </source>
</evidence>
<name>A0ABM4D5Z7_HYDVU</name>
<feature type="domain" description="O-acyltransferase WSD1-like N-terminal" evidence="9">
    <location>
        <begin position="100"/>
        <end position="232"/>
    </location>
</feature>
<keyword evidence="8" id="KW-0812">Transmembrane</keyword>
<dbReference type="PANTHER" id="PTHR31650:SF1">
    <property type="entry name" value="WAX ESTER SYNTHASE_DIACYLGLYCEROL ACYLTRANSFERASE 4-RELATED"/>
    <property type="match status" value="1"/>
</dbReference>
<feature type="domain" description="O-acyltransferase WSD1 C-terminal" evidence="10">
    <location>
        <begin position="342"/>
        <end position="484"/>
    </location>
</feature>
<dbReference type="Pfam" id="PF03007">
    <property type="entry name" value="WS_DGAT_cat"/>
    <property type="match status" value="1"/>
</dbReference>
<dbReference type="GeneID" id="100206534"/>
<keyword evidence="11" id="KW-1185">Reference proteome</keyword>
<evidence type="ECO:0000256" key="7">
    <source>
        <dbReference type="ARBA" id="ARBA00048109"/>
    </source>
</evidence>
<comment type="catalytic activity">
    <reaction evidence="7">
        <text>an acyl-CoA + a 1,2-diacyl-sn-glycerol = a triacyl-sn-glycerol + CoA</text>
        <dbReference type="Rhea" id="RHEA:10868"/>
        <dbReference type="ChEBI" id="CHEBI:17815"/>
        <dbReference type="ChEBI" id="CHEBI:57287"/>
        <dbReference type="ChEBI" id="CHEBI:58342"/>
        <dbReference type="ChEBI" id="CHEBI:64615"/>
        <dbReference type="EC" id="2.3.1.20"/>
    </reaction>
</comment>
<comment type="pathway">
    <text evidence="1">Glycerolipid metabolism; triacylglycerol biosynthesis.</text>
</comment>
<proteinExistence type="inferred from homology"/>
<dbReference type="InterPro" id="IPR004255">
    <property type="entry name" value="O-acyltransferase_WSD1_N"/>
</dbReference>
<evidence type="ECO:0000256" key="8">
    <source>
        <dbReference type="SAM" id="Phobius"/>
    </source>
</evidence>
<evidence type="ECO:0000259" key="9">
    <source>
        <dbReference type="Pfam" id="PF03007"/>
    </source>
</evidence>
<gene>
    <name evidence="12 13" type="primary">LOC100206534</name>
</gene>
<sequence>MAVLYLKYIEGSIPLFIHGILCALAYGVWLLFAAVCLPLILVFRFYSTLENFLITYRKLGTVFTPFDKAFIHESKENRNFIIGIFELEGEPNIEKIRKCVIARFLNKRRLLDKTYERLSQRVTKRYFSYVWEEESNFNIRQHIPIYKGVLPETKKDIEQLCSRLTDEEFPKDISPWMLKIIPKKDKSGFIIFAKVHHVIGDGYALIGLLSELVDQKPQFMDFPPRPQGYLSNKVVKILSIVLTGPLALLTIAFSQNLRNPFKATKGLTSKTISWTNPISLKTIKRIKSKTNTTVNDVMMSTLGGALRRYLTERGIFPDDQPVAMTFNLRSTSEMMKTNIPLGNNSGGLFLNLPLSVSDPVERLEVTKNRIVLLKKLSHEQMFSFFFYNVASILPDFFSRITAFALRRNTTLIVSNVPGPTTPLHILGSRLKSIVFTPPLHGGVGLVVSVFSYNEKLQLAVMTDETIIAKPAELTDAFEKEITLLENRVLIE</sequence>
<evidence type="ECO:0000256" key="3">
    <source>
        <dbReference type="ARBA" id="ARBA00022679"/>
    </source>
</evidence>
<evidence type="ECO:0000259" key="10">
    <source>
        <dbReference type="Pfam" id="PF06974"/>
    </source>
</evidence>
<dbReference type="Pfam" id="PF06974">
    <property type="entry name" value="WS_DGAT_C"/>
    <property type="match status" value="1"/>
</dbReference>
<keyword evidence="3" id="KW-0808">Transferase</keyword>
<evidence type="ECO:0000256" key="4">
    <source>
        <dbReference type="ARBA" id="ARBA00023315"/>
    </source>
</evidence>
<keyword evidence="8" id="KW-1133">Transmembrane helix</keyword>
<keyword evidence="4" id="KW-0012">Acyltransferase</keyword>
<dbReference type="InterPro" id="IPR045034">
    <property type="entry name" value="O-acyltransferase_WSD1-like"/>
</dbReference>
<feature type="transmembrane region" description="Helical" evidence="8">
    <location>
        <begin position="15"/>
        <end position="43"/>
    </location>
</feature>